<organism evidence="9 10">
    <name type="scientific">Megalops atlanticus</name>
    <name type="common">Tarpon</name>
    <name type="synonym">Clupea gigantea</name>
    <dbReference type="NCBI Taxonomy" id="7932"/>
    <lineage>
        <taxon>Eukaryota</taxon>
        <taxon>Metazoa</taxon>
        <taxon>Chordata</taxon>
        <taxon>Craniata</taxon>
        <taxon>Vertebrata</taxon>
        <taxon>Euteleostomi</taxon>
        <taxon>Actinopterygii</taxon>
        <taxon>Neopterygii</taxon>
        <taxon>Teleostei</taxon>
        <taxon>Elopiformes</taxon>
        <taxon>Megalopidae</taxon>
        <taxon>Megalops</taxon>
    </lineage>
</organism>
<dbReference type="PANTHER" id="PTHR22883:SF127">
    <property type="entry name" value="ZDHHC-TYPE PALMITOYLTRANSFERASE 3-RELATED"/>
    <property type="match status" value="1"/>
</dbReference>
<evidence type="ECO:0000259" key="8">
    <source>
        <dbReference type="Pfam" id="PF01529"/>
    </source>
</evidence>
<comment type="caution">
    <text evidence="9">The sequence shown here is derived from an EMBL/GenBank/DDBJ whole genome shotgun (WGS) entry which is preliminary data.</text>
</comment>
<dbReference type="GO" id="GO:0016020">
    <property type="term" value="C:membrane"/>
    <property type="evidence" value="ECO:0007669"/>
    <property type="project" value="UniProtKB-SubCell"/>
</dbReference>
<reference evidence="9" key="1">
    <citation type="submission" date="2021-01" db="EMBL/GenBank/DDBJ databases">
        <authorList>
            <person name="Zahm M."/>
            <person name="Roques C."/>
            <person name="Cabau C."/>
            <person name="Klopp C."/>
            <person name="Donnadieu C."/>
            <person name="Jouanno E."/>
            <person name="Lampietro C."/>
            <person name="Louis A."/>
            <person name="Herpin A."/>
            <person name="Echchiki A."/>
            <person name="Berthelot C."/>
            <person name="Parey E."/>
            <person name="Roest-Crollius H."/>
            <person name="Braasch I."/>
            <person name="Postlethwait J."/>
            <person name="Bobe J."/>
            <person name="Montfort J."/>
            <person name="Bouchez O."/>
            <person name="Begum T."/>
            <person name="Mejri S."/>
            <person name="Adams A."/>
            <person name="Chen W.-J."/>
            <person name="Guiguen Y."/>
        </authorList>
    </citation>
    <scope>NUCLEOTIDE SEQUENCE</scope>
    <source>
        <strain evidence="9">YG-15Mar2019-1</strain>
        <tissue evidence="9">Brain</tissue>
    </source>
</reference>
<feature type="transmembrane region" description="Helical" evidence="7">
    <location>
        <begin position="124"/>
        <end position="144"/>
    </location>
</feature>
<keyword evidence="5 7" id="KW-0472">Membrane</keyword>
<evidence type="ECO:0000313" key="9">
    <source>
        <dbReference type="EMBL" id="KAG7462502.1"/>
    </source>
</evidence>
<name>A0A9D3PKI4_MEGAT</name>
<evidence type="ECO:0000256" key="2">
    <source>
        <dbReference type="ARBA" id="ARBA00022679"/>
    </source>
</evidence>
<keyword evidence="6 7" id="KW-0012">Acyltransferase</keyword>
<evidence type="ECO:0000313" key="10">
    <source>
        <dbReference type="Proteomes" id="UP001046870"/>
    </source>
</evidence>
<dbReference type="GO" id="GO:0005794">
    <property type="term" value="C:Golgi apparatus"/>
    <property type="evidence" value="ECO:0007669"/>
    <property type="project" value="TreeGrafter"/>
</dbReference>
<accession>A0A9D3PKI4</accession>
<dbReference type="Proteomes" id="UP001046870">
    <property type="component" value="Chromosome 16"/>
</dbReference>
<dbReference type="InterPro" id="IPR039859">
    <property type="entry name" value="PFA4/ZDH16/20/ERF2-like"/>
</dbReference>
<comment type="domain">
    <text evidence="7">The DHHC domain is required for palmitoyltransferase activity.</text>
</comment>
<dbReference type="AlphaFoldDB" id="A0A9D3PKI4"/>
<dbReference type="PANTHER" id="PTHR22883">
    <property type="entry name" value="ZINC FINGER DHHC DOMAIN CONTAINING PROTEIN"/>
    <property type="match status" value="1"/>
</dbReference>
<comment type="catalytic activity">
    <reaction evidence="7">
        <text>L-cysteinyl-[protein] + hexadecanoyl-CoA = S-hexadecanoyl-L-cysteinyl-[protein] + CoA</text>
        <dbReference type="Rhea" id="RHEA:36683"/>
        <dbReference type="Rhea" id="RHEA-COMP:10131"/>
        <dbReference type="Rhea" id="RHEA-COMP:11032"/>
        <dbReference type="ChEBI" id="CHEBI:29950"/>
        <dbReference type="ChEBI" id="CHEBI:57287"/>
        <dbReference type="ChEBI" id="CHEBI:57379"/>
        <dbReference type="ChEBI" id="CHEBI:74151"/>
        <dbReference type="EC" id="2.3.1.225"/>
    </reaction>
</comment>
<keyword evidence="10" id="KW-1185">Reference proteome</keyword>
<proteinExistence type="inferred from homology"/>
<evidence type="ECO:0000256" key="7">
    <source>
        <dbReference type="RuleBase" id="RU079119"/>
    </source>
</evidence>
<keyword evidence="2 7" id="KW-0808">Transferase</keyword>
<dbReference type="GO" id="GO:0005783">
    <property type="term" value="C:endoplasmic reticulum"/>
    <property type="evidence" value="ECO:0007669"/>
    <property type="project" value="TreeGrafter"/>
</dbReference>
<keyword evidence="3 7" id="KW-0812">Transmembrane</keyword>
<keyword evidence="4 7" id="KW-1133">Transmembrane helix</keyword>
<evidence type="ECO:0000256" key="1">
    <source>
        <dbReference type="ARBA" id="ARBA00004141"/>
    </source>
</evidence>
<evidence type="ECO:0000256" key="5">
    <source>
        <dbReference type="ARBA" id="ARBA00023136"/>
    </source>
</evidence>
<comment type="subcellular location">
    <subcellularLocation>
        <location evidence="1">Membrane</location>
        <topology evidence="1">Multi-pass membrane protein</topology>
    </subcellularLocation>
</comment>
<evidence type="ECO:0000256" key="3">
    <source>
        <dbReference type="ARBA" id="ARBA00022692"/>
    </source>
</evidence>
<dbReference type="EC" id="2.3.1.225" evidence="7"/>
<dbReference type="GO" id="GO:0019706">
    <property type="term" value="F:protein-cysteine S-palmitoyltransferase activity"/>
    <property type="evidence" value="ECO:0007669"/>
    <property type="project" value="UniProtKB-EC"/>
</dbReference>
<dbReference type="InterPro" id="IPR001594">
    <property type="entry name" value="Palmitoyltrfase_DHHC"/>
</dbReference>
<dbReference type="GO" id="GO:0006612">
    <property type="term" value="P:protein targeting to membrane"/>
    <property type="evidence" value="ECO:0007669"/>
    <property type="project" value="TreeGrafter"/>
</dbReference>
<protein>
    <recommendedName>
        <fullName evidence="7">Palmitoyltransferase</fullName>
        <ecNumber evidence="7">2.3.1.225</ecNumber>
    </recommendedName>
</protein>
<evidence type="ECO:0000256" key="6">
    <source>
        <dbReference type="ARBA" id="ARBA00023315"/>
    </source>
</evidence>
<dbReference type="PROSITE" id="PS50216">
    <property type="entry name" value="DHHC"/>
    <property type="match status" value="1"/>
</dbReference>
<dbReference type="OrthoDB" id="194358at2759"/>
<dbReference type="EMBL" id="JAFDVH010000016">
    <property type="protein sequence ID" value="KAG7462502.1"/>
    <property type="molecule type" value="Genomic_DNA"/>
</dbReference>
<dbReference type="Pfam" id="PF01529">
    <property type="entry name" value="DHHC"/>
    <property type="match status" value="1"/>
</dbReference>
<feature type="transmembrane region" description="Helical" evidence="7">
    <location>
        <begin position="81"/>
        <end position="104"/>
    </location>
</feature>
<gene>
    <name evidence="9" type="ORF">MATL_G00185490</name>
</gene>
<comment type="similarity">
    <text evidence="7">Belongs to the DHHC palmitoyltransferase family.</text>
</comment>
<sequence>MFWKVLTKDPGQLHEPEADHRFSSIMDLVEANQNPSKFCIYCELFQPENCKHCKLCNMCVLEYDHHCLFLNHCVGRDNHRLFVVFIVALAVAHAVFICSAARYLSAKYPGPSRPAWTAVAGAEAWVLVLAVMNLLTAAWEGWLLKEQLEAISEGTTTYFRRCGSERRPLRQRWGAVASFLLEGKAPKRQRRSPVAV</sequence>
<evidence type="ECO:0000256" key="4">
    <source>
        <dbReference type="ARBA" id="ARBA00022989"/>
    </source>
</evidence>
<feature type="domain" description="Palmitoyltransferase DHHC" evidence="8">
    <location>
        <begin position="33"/>
        <end position="158"/>
    </location>
</feature>